<feature type="domain" description="Peptidase M16 N-terminal" evidence="11">
    <location>
        <begin position="38"/>
        <end position="180"/>
    </location>
</feature>
<dbReference type="InterPro" id="IPR011249">
    <property type="entry name" value="Metalloenz_LuxS/M16"/>
</dbReference>
<evidence type="ECO:0000256" key="6">
    <source>
        <dbReference type="ARBA" id="ARBA00022982"/>
    </source>
</evidence>
<evidence type="ECO:0000256" key="9">
    <source>
        <dbReference type="ARBA" id="ARBA00038146"/>
    </source>
</evidence>
<dbReference type="InParanoid" id="A0A1X2HFT3"/>
<evidence type="ECO:0000256" key="2">
    <source>
        <dbReference type="ARBA" id="ARBA00022448"/>
    </source>
</evidence>
<comment type="caution">
    <text evidence="13">The sequence shown here is derived from an EMBL/GenBank/DDBJ whole genome shotgun (WGS) entry which is preliminary data.</text>
</comment>
<evidence type="ECO:0000259" key="12">
    <source>
        <dbReference type="Pfam" id="PF05193"/>
    </source>
</evidence>
<keyword evidence="6" id="KW-0249">Electron transport</keyword>
<keyword evidence="4" id="KW-0999">Mitochondrion inner membrane</keyword>
<evidence type="ECO:0000256" key="1">
    <source>
        <dbReference type="ARBA" id="ARBA00004443"/>
    </source>
</evidence>
<evidence type="ECO:0000256" key="7">
    <source>
        <dbReference type="ARBA" id="ARBA00023128"/>
    </source>
</evidence>
<protein>
    <recommendedName>
        <fullName evidence="10">Cytochrome b-c1 complex subunit 2, mitochondrial</fullName>
    </recommendedName>
</protein>
<reference evidence="13 14" key="1">
    <citation type="submission" date="2016-07" db="EMBL/GenBank/DDBJ databases">
        <title>Pervasive Adenine N6-methylation of Active Genes in Fungi.</title>
        <authorList>
            <consortium name="DOE Joint Genome Institute"/>
            <person name="Mondo S.J."/>
            <person name="Dannebaum R.O."/>
            <person name="Kuo R.C."/>
            <person name="Labutti K."/>
            <person name="Haridas S."/>
            <person name="Kuo A."/>
            <person name="Salamov A."/>
            <person name="Ahrendt S.R."/>
            <person name="Lipzen A."/>
            <person name="Sullivan W."/>
            <person name="Andreopoulos W.B."/>
            <person name="Clum A."/>
            <person name="Lindquist E."/>
            <person name="Daum C."/>
            <person name="Ramamoorthy G.K."/>
            <person name="Gryganskyi A."/>
            <person name="Culley D."/>
            <person name="Magnuson J.K."/>
            <person name="James T.Y."/>
            <person name="O'Malley M.A."/>
            <person name="Stajich J.E."/>
            <person name="Spatafora J.W."/>
            <person name="Visel A."/>
            <person name="Grigoriev I.V."/>
        </authorList>
    </citation>
    <scope>NUCLEOTIDE SEQUENCE [LARGE SCALE GENOMIC DNA]</scope>
    <source>
        <strain evidence="13 14">NRRL 2496</strain>
    </source>
</reference>
<organism evidence="13 14">
    <name type="scientific">Syncephalastrum racemosum</name>
    <name type="common">Filamentous fungus</name>
    <dbReference type="NCBI Taxonomy" id="13706"/>
    <lineage>
        <taxon>Eukaryota</taxon>
        <taxon>Fungi</taxon>
        <taxon>Fungi incertae sedis</taxon>
        <taxon>Mucoromycota</taxon>
        <taxon>Mucoromycotina</taxon>
        <taxon>Mucoromycetes</taxon>
        <taxon>Mucorales</taxon>
        <taxon>Syncephalastraceae</taxon>
        <taxon>Syncephalastrum</taxon>
    </lineage>
</organism>
<dbReference type="InterPro" id="IPR011765">
    <property type="entry name" value="Pept_M16_N"/>
</dbReference>
<evidence type="ECO:0000313" key="13">
    <source>
        <dbReference type="EMBL" id="ORY97770.1"/>
    </source>
</evidence>
<dbReference type="Pfam" id="PF00675">
    <property type="entry name" value="Peptidase_M16"/>
    <property type="match status" value="1"/>
</dbReference>
<dbReference type="Pfam" id="PF05193">
    <property type="entry name" value="Peptidase_M16_C"/>
    <property type="match status" value="1"/>
</dbReference>
<dbReference type="PANTHER" id="PTHR11851:SF209">
    <property type="entry name" value="CYTOCHROME B-C1 COMPLEX SUBUNIT 2, MITOCHONDRIAL"/>
    <property type="match status" value="1"/>
</dbReference>
<evidence type="ECO:0000256" key="10">
    <source>
        <dbReference type="ARBA" id="ARBA00040751"/>
    </source>
</evidence>
<comment type="similarity">
    <text evidence="9">Belongs to the peptidase M16 family. UQCRC2/QCR2 subfamily.</text>
</comment>
<evidence type="ECO:0000256" key="3">
    <source>
        <dbReference type="ARBA" id="ARBA00022660"/>
    </source>
</evidence>
<dbReference type="PANTHER" id="PTHR11851">
    <property type="entry name" value="METALLOPROTEASE"/>
    <property type="match status" value="1"/>
</dbReference>
<dbReference type="Gene3D" id="3.30.830.10">
    <property type="entry name" value="Metalloenzyme, LuxS/M16 peptidase-like"/>
    <property type="match status" value="2"/>
</dbReference>
<dbReference type="OrthoDB" id="6369905at2759"/>
<dbReference type="EMBL" id="MCGN01000004">
    <property type="protein sequence ID" value="ORY97770.1"/>
    <property type="molecule type" value="Genomic_DNA"/>
</dbReference>
<keyword evidence="2" id="KW-0813">Transport</keyword>
<keyword evidence="14" id="KW-1185">Reference proteome</keyword>
<comment type="subcellular location">
    <subcellularLocation>
        <location evidence="1">Mitochondrion inner membrane</location>
        <topology evidence="1">Peripheral membrane protein</topology>
        <orientation evidence="1">Matrix side</orientation>
    </subcellularLocation>
</comment>
<dbReference type="InterPro" id="IPR050361">
    <property type="entry name" value="MPP/UQCRC_Complex"/>
</dbReference>
<dbReference type="Proteomes" id="UP000242180">
    <property type="component" value="Unassembled WGS sequence"/>
</dbReference>
<dbReference type="FunFam" id="3.30.830.10:FF:000021">
    <property type="entry name" value="Cytochrome b-c1 complex subunit 2"/>
    <property type="match status" value="1"/>
</dbReference>
<dbReference type="SUPFAM" id="SSF63411">
    <property type="entry name" value="LuxS/MPP-like metallohydrolase"/>
    <property type="match status" value="2"/>
</dbReference>
<evidence type="ECO:0000259" key="11">
    <source>
        <dbReference type="Pfam" id="PF00675"/>
    </source>
</evidence>
<keyword evidence="8" id="KW-0472">Membrane</keyword>
<feature type="domain" description="Peptidase M16 C-terminal" evidence="12">
    <location>
        <begin position="184"/>
        <end position="357"/>
    </location>
</feature>
<dbReference type="FunFam" id="3.30.830.10:FF:000039">
    <property type="entry name" value="Ubiquinol-cytochrome c reductase core subunit 2"/>
    <property type="match status" value="1"/>
</dbReference>
<keyword evidence="3" id="KW-0679">Respiratory chain</keyword>
<gene>
    <name evidence="13" type="ORF">BCR43DRAFT_490331</name>
</gene>
<dbReference type="AlphaFoldDB" id="A0A1X2HFT3"/>
<proteinExistence type="inferred from homology"/>
<dbReference type="InterPro" id="IPR007863">
    <property type="entry name" value="Peptidase_M16_C"/>
</dbReference>
<keyword evidence="5" id="KW-0809">Transit peptide</keyword>
<evidence type="ECO:0000256" key="5">
    <source>
        <dbReference type="ARBA" id="ARBA00022946"/>
    </source>
</evidence>
<evidence type="ECO:0000256" key="8">
    <source>
        <dbReference type="ARBA" id="ARBA00023136"/>
    </source>
</evidence>
<sequence length="435" mass="44575">MLAASTRRAFASIPSTASKAYSTAAAAQISTASNGIKVAAIEEPGQTAGLAVVVNGGSRLESTRGAAHLLKNYGFKNNAKRTAFRVTREADLAGAVLSANLTRESVVYAAEFLNGDAAQFAEILGDAVSSQKYQAHEFVDVAKKTAAESASALANPEVAVLEAAHRAAFRTGLGNSLFATPTANNDAVQQYATELFKSGNVALVGSGLSLDKVQQFAETFFDLPSGNQLTATPTKYFGGEARYDAASSTGHYAIAFEGAAVDSADFAALEVLRYALGGQQQVQFAAPSGILGQISASLAEGSTLKAFNFGYSDAGLFGVYASAPAAGAPAAVAAAAEQLKAVAKGLSEEDFKRAVAQAKFGATAGFETRLDRLETVGAQALRAGRYTSAADVAAAIEKVSTSDVAKAAEKLLSSKPTTAALGDLNSLPYADSVSF</sequence>
<evidence type="ECO:0000313" key="14">
    <source>
        <dbReference type="Proteomes" id="UP000242180"/>
    </source>
</evidence>
<name>A0A1X2HFT3_SYNRA</name>
<dbReference type="FunCoup" id="A0A1X2HFT3">
    <property type="interactions" value="276"/>
</dbReference>
<keyword evidence="7" id="KW-0496">Mitochondrion</keyword>
<dbReference type="GO" id="GO:0046872">
    <property type="term" value="F:metal ion binding"/>
    <property type="evidence" value="ECO:0007669"/>
    <property type="project" value="InterPro"/>
</dbReference>
<accession>A0A1X2HFT3</accession>
<dbReference type="STRING" id="13706.A0A1X2HFT3"/>
<dbReference type="GO" id="GO:0005743">
    <property type="term" value="C:mitochondrial inner membrane"/>
    <property type="evidence" value="ECO:0007669"/>
    <property type="project" value="UniProtKB-SubCell"/>
</dbReference>
<evidence type="ECO:0000256" key="4">
    <source>
        <dbReference type="ARBA" id="ARBA00022792"/>
    </source>
</evidence>
<dbReference type="OMA" id="APKFALY"/>